<dbReference type="InterPro" id="IPR050194">
    <property type="entry name" value="Glycosyltransferase_grp1"/>
</dbReference>
<proteinExistence type="predicted"/>
<dbReference type="EMBL" id="JADZSC010000002">
    <property type="protein sequence ID" value="MBH0230710.1"/>
    <property type="molecule type" value="Genomic_DNA"/>
</dbReference>
<evidence type="ECO:0000313" key="3">
    <source>
        <dbReference type="EMBL" id="MBH0230710.1"/>
    </source>
</evidence>
<dbReference type="InterPro" id="IPR001296">
    <property type="entry name" value="Glyco_trans_1"/>
</dbReference>
<sequence length="352" mass="40018">MKKKVLQVGPLPPPIGGMSVFLQQLKNFKSERYELDFFNIFPKKNKPLNKLANNALILGKFFWALKKEKPDLVHIHTAAYRAFTKSRYLVGIAKKLGFPVVLHIHSGKFIEFYRGLSVGDQRTMDETLQKCDRIVCLSPTWKSQFVENFPVEEDRFTVVPNAIFVDQFKDVTPLPADEGKVVLFVGKVGENKGILDIIEIAKKLKERSDVKFLVMGNGPLDQHLKREIEEHDLNMEQLGTLHGDDKIEHYKRANVFILPSYFEALGLSNLEGMAAGHVVLSTRVGAVPDIIHDGEEGYLFQPGDVDGFVNKIVELDAETMNGISVHNREKAKDYDFQELNERLESLYDEMID</sequence>
<feature type="domain" description="Glycosyltransferase subfamily 4-like N-terminal" evidence="2">
    <location>
        <begin position="41"/>
        <end position="163"/>
    </location>
</feature>
<gene>
    <name evidence="3" type="ORF">H0267_10830</name>
</gene>
<dbReference type="CDD" id="cd03801">
    <property type="entry name" value="GT4_PimA-like"/>
    <property type="match status" value="1"/>
</dbReference>
<feature type="domain" description="Glycosyl transferase family 1" evidence="1">
    <location>
        <begin position="176"/>
        <end position="315"/>
    </location>
</feature>
<evidence type="ECO:0000259" key="2">
    <source>
        <dbReference type="Pfam" id="PF13439"/>
    </source>
</evidence>
<keyword evidence="4" id="KW-1185">Reference proteome</keyword>
<protein>
    <submittedName>
        <fullName evidence="3">Glycosyltransferase family 4 protein</fullName>
    </submittedName>
</protein>
<evidence type="ECO:0000259" key="1">
    <source>
        <dbReference type="Pfam" id="PF00534"/>
    </source>
</evidence>
<dbReference type="SUPFAM" id="SSF53756">
    <property type="entry name" value="UDP-Glycosyltransferase/glycogen phosphorylase"/>
    <property type="match status" value="1"/>
</dbReference>
<dbReference type="Pfam" id="PF00534">
    <property type="entry name" value="Glycos_transf_1"/>
    <property type="match status" value="1"/>
</dbReference>
<reference evidence="3 4" key="1">
    <citation type="journal article" date="2005" name="Int. J. Syst. Evol. Microbiol.">
        <title>Halobacillus yeomjeoni sp. nov., isolated from a marine solar saltern in Korea.</title>
        <authorList>
            <person name="Yoon J.H."/>
            <person name="Kang S.J."/>
            <person name="Lee C.H."/>
            <person name="Oh H.W."/>
            <person name="Oh T.K."/>
        </authorList>
    </citation>
    <scope>NUCLEOTIDE SEQUENCE [LARGE SCALE GENOMIC DNA]</scope>
    <source>
        <strain evidence="3 4">KCTC 3957</strain>
    </source>
</reference>
<dbReference type="InterPro" id="IPR028098">
    <property type="entry name" value="Glyco_trans_4-like_N"/>
</dbReference>
<dbReference type="PANTHER" id="PTHR45947:SF3">
    <property type="entry name" value="SULFOQUINOVOSYL TRANSFERASE SQD2"/>
    <property type="match status" value="1"/>
</dbReference>
<organism evidence="3 4">
    <name type="scientific">Halobacillus yeomjeoni</name>
    <dbReference type="NCBI Taxonomy" id="311194"/>
    <lineage>
        <taxon>Bacteria</taxon>
        <taxon>Bacillati</taxon>
        <taxon>Bacillota</taxon>
        <taxon>Bacilli</taxon>
        <taxon>Bacillales</taxon>
        <taxon>Bacillaceae</taxon>
        <taxon>Halobacillus</taxon>
    </lineage>
</organism>
<accession>A0A931HWL8</accession>
<name>A0A931HWL8_9BACI</name>
<dbReference type="Gene3D" id="3.40.50.2000">
    <property type="entry name" value="Glycogen Phosphorylase B"/>
    <property type="match status" value="2"/>
</dbReference>
<dbReference type="GO" id="GO:0016757">
    <property type="term" value="F:glycosyltransferase activity"/>
    <property type="evidence" value="ECO:0007669"/>
    <property type="project" value="InterPro"/>
</dbReference>
<dbReference type="AlphaFoldDB" id="A0A931HWL8"/>
<comment type="caution">
    <text evidence="3">The sequence shown here is derived from an EMBL/GenBank/DDBJ whole genome shotgun (WGS) entry which is preliminary data.</text>
</comment>
<dbReference type="Proteomes" id="UP000614490">
    <property type="component" value="Unassembled WGS sequence"/>
</dbReference>
<dbReference type="RefSeq" id="WP_197317327.1">
    <property type="nucleotide sequence ID" value="NZ_JADZSC010000002.1"/>
</dbReference>
<dbReference type="PANTHER" id="PTHR45947">
    <property type="entry name" value="SULFOQUINOVOSYL TRANSFERASE SQD2"/>
    <property type="match status" value="1"/>
</dbReference>
<evidence type="ECO:0000313" key="4">
    <source>
        <dbReference type="Proteomes" id="UP000614490"/>
    </source>
</evidence>
<dbReference type="Pfam" id="PF13439">
    <property type="entry name" value="Glyco_transf_4"/>
    <property type="match status" value="1"/>
</dbReference>